<dbReference type="InterPro" id="IPR055411">
    <property type="entry name" value="LRR_FXL15/At3g58940/PEG3-like"/>
</dbReference>
<protein>
    <recommendedName>
        <fullName evidence="1">F-box domain-containing protein</fullName>
    </recommendedName>
</protein>
<evidence type="ECO:0000313" key="2">
    <source>
        <dbReference type="EMBL" id="SPD32296.1"/>
    </source>
</evidence>
<dbReference type="SUPFAM" id="SSF52047">
    <property type="entry name" value="RNI-like"/>
    <property type="match status" value="1"/>
</dbReference>
<gene>
    <name evidence="2" type="ORF">FSB_LOCUS60178</name>
</gene>
<feature type="domain" description="F-box" evidence="1">
    <location>
        <begin position="23"/>
        <end position="73"/>
    </location>
</feature>
<proteinExistence type="predicted"/>
<dbReference type="PROSITE" id="PS50181">
    <property type="entry name" value="FBOX"/>
    <property type="match status" value="1"/>
</dbReference>
<dbReference type="Pfam" id="PF24758">
    <property type="entry name" value="LRR_At5g56370"/>
    <property type="match status" value="1"/>
</dbReference>
<reference evidence="2" key="1">
    <citation type="submission" date="2018-02" db="EMBL/GenBank/DDBJ databases">
        <authorList>
            <person name="Cohen D.B."/>
            <person name="Kent A.D."/>
        </authorList>
    </citation>
    <scope>NUCLEOTIDE SEQUENCE</scope>
</reference>
<dbReference type="PANTHER" id="PTHR31900:SF34">
    <property type="entry name" value="EMB|CAB62440.1-RELATED"/>
    <property type="match status" value="1"/>
</dbReference>
<dbReference type="InterPro" id="IPR032675">
    <property type="entry name" value="LRR_dom_sf"/>
</dbReference>
<dbReference type="EMBL" id="OIVN01006397">
    <property type="protein sequence ID" value="SPD32296.1"/>
    <property type="molecule type" value="Genomic_DNA"/>
</dbReference>
<dbReference type="SUPFAM" id="SSF81383">
    <property type="entry name" value="F-box domain"/>
    <property type="match status" value="1"/>
</dbReference>
<dbReference type="PANTHER" id="PTHR31900">
    <property type="entry name" value="F-BOX/RNI SUPERFAMILY PROTEIN-RELATED"/>
    <property type="match status" value="1"/>
</dbReference>
<dbReference type="CDD" id="cd22160">
    <property type="entry name" value="F-box_AtFBL13-like"/>
    <property type="match status" value="1"/>
</dbReference>
<dbReference type="Pfam" id="PF00646">
    <property type="entry name" value="F-box"/>
    <property type="match status" value="1"/>
</dbReference>
<dbReference type="InterPro" id="IPR053781">
    <property type="entry name" value="F-box_AtFBL13-like"/>
</dbReference>
<organism evidence="2">
    <name type="scientific">Fagus sylvatica</name>
    <name type="common">Beechnut</name>
    <dbReference type="NCBI Taxonomy" id="28930"/>
    <lineage>
        <taxon>Eukaryota</taxon>
        <taxon>Viridiplantae</taxon>
        <taxon>Streptophyta</taxon>
        <taxon>Embryophyta</taxon>
        <taxon>Tracheophyta</taxon>
        <taxon>Spermatophyta</taxon>
        <taxon>Magnoliopsida</taxon>
        <taxon>eudicotyledons</taxon>
        <taxon>Gunneridae</taxon>
        <taxon>Pentapetalae</taxon>
        <taxon>rosids</taxon>
        <taxon>fabids</taxon>
        <taxon>Fagales</taxon>
        <taxon>Fagaceae</taxon>
        <taxon>Fagus</taxon>
    </lineage>
</organism>
<dbReference type="Gene3D" id="1.20.1280.50">
    <property type="match status" value="1"/>
</dbReference>
<evidence type="ECO:0000259" key="1">
    <source>
        <dbReference type="PROSITE" id="PS50181"/>
    </source>
</evidence>
<name>A0A2N9J484_FAGSY</name>
<sequence length="432" mass="50752">MAGSATRSKRKRRKLSRKKDSVLDRISNLPESLLCHILSFLPTKNAVATSILSSRWKLLWTLVPKLDLDTDTIDPCKGNWKLHWTVVPGLDLESKAIFFEHIVFRVLELQQQTQCLQKFRLKFEFGGSTSYDQYLEMWLRVAAARKVKELNLEICFDRATMFWNPLKLPHSIYTCRTLVVLKLRGETDINTPSLSFQFPCLKILHLIGIFHSREHSLTRLLSSCPVLEELSYERKYEEIEYRKISVPTVKRLSITLREDRYFCNHKLEINAPALEYFNFKGDLRDIKINEKLDNLVETNVDIWTFCSKRWEDDRHEEHCRDRVFQLIAALSNVKFLSFYFREIELLHIGFVYPSSYQNLVRLDFKVSVACNWLVLLDLLQNAPNLEFLVVSKSDDFLEHSLCWKEPPDYLSSHLKSLCYRGFEDSGLLNLLN</sequence>
<dbReference type="InterPro" id="IPR001810">
    <property type="entry name" value="F-box_dom"/>
</dbReference>
<dbReference type="InterPro" id="IPR036047">
    <property type="entry name" value="F-box-like_dom_sf"/>
</dbReference>
<dbReference type="InterPro" id="IPR050232">
    <property type="entry name" value="FBL13/AtMIF1-like"/>
</dbReference>
<accession>A0A2N9J484</accession>
<dbReference type="Gene3D" id="3.80.10.10">
    <property type="entry name" value="Ribonuclease Inhibitor"/>
    <property type="match status" value="1"/>
</dbReference>
<dbReference type="AlphaFoldDB" id="A0A2N9J484"/>